<dbReference type="Proteomes" id="UP000316541">
    <property type="component" value="Unassembled WGS sequence"/>
</dbReference>
<name>A0A544XYC0_9ACTN</name>
<reference evidence="4 5" key="1">
    <citation type="submission" date="2019-07" db="EMBL/GenBank/DDBJ databases">
        <title>Microbispora hainanensis DSM 45428.</title>
        <authorList>
            <person name="Thawai C."/>
        </authorList>
    </citation>
    <scope>NUCLEOTIDE SEQUENCE [LARGE SCALE GENOMIC DNA]</scope>
    <source>
        <strain evidence="4 5">DSM 45428</strain>
    </source>
</reference>
<dbReference type="GO" id="GO:0006629">
    <property type="term" value="P:lipid metabolic process"/>
    <property type="evidence" value="ECO:0007669"/>
    <property type="project" value="InterPro"/>
</dbReference>
<evidence type="ECO:0000256" key="2">
    <source>
        <dbReference type="SAM" id="SignalP"/>
    </source>
</evidence>
<sequence>MGALRRAATVAVLGGVMAALPGIASADAAHGKPAHNNGHGNPVRGNGHGKRVLDLQAHRGGAAPMSENTIPAFVNALELGVSTLELDIAITQDGKAVVSHALDDVPRCPAIRGRRARRGGWPDLVGGRLDRQ</sequence>
<dbReference type="Pfam" id="PF03009">
    <property type="entry name" value="GDPD"/>
    <property type="match status" value="1"/>
</dbReference>
<gene>
    <name evidence="4" type="ORF">FLX08_38505</name>
</gene>
<dbReference type="PANTHER" id="PTHR46211:SF14">
    <property type="entry name" value="GLYCEROPHOSPHODIESTER PHOSPHODIESTERASE"/>
    <property type="match status" value="1"/>
</dbReference>
<dbReference type="PANTHER" id="PTHR46211">
    <property type="entry name" value="GLYCEROPHOSPHORYL DIESTER PHOSPHODIESTERASE"/>
    <property type="match status" value="1"/>
</dbReference>
<dbReference type="GO" id="GO:0008081">
    <property type="term" value="F:phosphoric diester hydrolase activity"/>
    <property type="evidence" value="ECO:0007669"/>
    <property type="project" value="InterPro"/>
</dbReference>
<feature type="chain" id="PRO_5038340309" description="GP-PDE domain-containing protein" evidence="2">
    <location>
        <begin position="27"/>
        <end position="132"/>
    </location>
</feature>
<feature type="region of interest" description="Disordered" evidence="1">
    <location>
        <begin position="29"/>
        <end position="49"/>
    </location>
</feature>
<accession>A0A544XYC0</accession>
<evidence type="ECO:0000313" key="4">
    <source>
        <dbReference type="EMBL" id="TQS09508.1"/>
    </source>
</evidence>
<dbReference type="PROSITE" id="PS51704">
    <property type="entry name" value="GP_PDE"/>
    <property type="match status" value="1"/>
</dbReference>
<evidence type="ECO:0000259" key="3">
    <source>
        <dbReference type="PROSITE" id="PS51704"/>
    </source>
</evidence>
<comment type="caution">
    <text evidence="4">The sequence shown here is derived from an EMBL/GenBank/DDBJ whole genome shotgun (WGS) entry which is preliminary data.</text>
</comment>
<feature type="domain" description="GP-PDE" evidence="3">
    <location>
        <begin position="53"/>
        <end position="132"/>
    </location>
</feature>
<dbReference type="EMBL" id="VIRM01000086">
    <property type="protein sequence ID" value="TQS09508.1"/>
    <property type="molecule type" value="Genomic_DNA"/>
</dbReference>
<evidence type="ECO:0000256" key="1">
    <source>
        <dbReference type="SAM" id="MobiDB-lite"/>
    </source>
</evidence>
<dbReference type="InterPro" id="IPR017946">
    <property type="entry name" value="PLC-like_Pdiesterase_TIM-brl"/>
</dbReference>
<dbReference type="AlphaFoldDB" id="A0A544XYC0"/>
<dbReference type="Gene3D" id="3.20.20.190">
    <property type="entry name" value="Phosphatidylinositol (PI) phosphodiesterase"/>
    <property type="match status" value="1"/>
</dbReference>
<feature type="signal peptide" evidence="2">
    <location>
        <begin position="1"/>
        <end position="26"/>
    </location>
</feature>
<protein>
    <recommendedName>
        <fullName evidence="3">GP-PDE domain-containing protein</fullName>
    </recommendedName>
</protein>
<evidence type="ECO:0000313" key="5">
    <source>
        <dbReference type="Proteomes" id="UP000316541"/>
    </source>
</evidence>
<dbReference type="RefSeq" id="WP_142625190.1">
    <property type="nucleotide sequence ID" value="NZ_VIRM01000086.1"/>
</dbReference>
<dbReference type="SUPFAM" id="SSF51695">
    <property type="entry name" value="PLC-like phosphodiesterases"/>
    <property type="match status" value="1"/>
</dbReference>
<proteinExistence type="predicted"/>
<organism evidence="4 5">
    <name type="scientific">Microbispora hainanensis</name>
    <dbReference type="NCBI Taxonomy" id="568844"/>
    <lineage>
        <taxon>Bacteria</taxon>
        <taxon>Bacillati</taxon>
        <taxon>Actinomycetota</taxon>
        <taxon>Actinomycetes</taxon>
        <taxon>Streptosporangiales</taxon>
        <taxon>Streptosporangiaceae</taxon>
        <taxon>Microbispora</taxon>
    </lineage>
</organism>
<keyword evidence="2" id="KW-0732">Signal</keyword>
<dbReference type="InterPro" id="IPR030395">
    <property type="entry name" value="GP_PDE_dom"/>
</dbReference>